<sequence>MPIPPSNNLARQASQGRALGVKFVQEVSIAEIAQAAGYDSLFIDLEHSSFSLDRTADICLAANLAGVSPFVRVPHECGNGFVQRVLDGDAKGIVVPHVRNAEDVHRAVEMVKYPPTGIRSINPSLLMKNGRSVDNSEARGILAEQDAVSFVMIETLEALDNLDEIAAVPGLDVMLIGSMDITMELGILAAWDHPSYQSALLEVSQAASRHGKLWGISGLFSRPDIWTHAMQNLGARFIVGALDRGLLSRAATANVTALQSAMLEGVKQSCG</sequence>
<dbReference type="PANTHER" id="PTHR30502:SF0">
    <property type="entry name" value="PHOSPHOENOLPYRUVATE CARBOXYLASE FAMILY PROTEIN"/>
    <property type="match status" value="1"/>
</dbReference>
<dbReference type="Pfam" id="PF03328">
    <property type="entry name" value="HpcH_HpaI"/>
    <property type="match status" value="1"/>
</dbReference>
<accession>A0AAD6DMV2</accession>
<gene>
    <name evidence="5" type="ORF">N7537_011809</name>
</gene>
<dbReference type="GO" id="GO:0005737">
    <property type="term" value="C:cytoplasm"/>
    <property type="evidence" value="ECO:0007669"/>
    <property type="project" value="TreeGrafter"/>
</dbReference>
<dbReference type="RefSeq" id="XP_056748150.1">
    <property type="nucleotide sequence ID" value="XM_056902863.1"/>
</dbReference>
<dbReference type="EMBL" id="JAQJAE010000006">
    <property type="protein sequence ID" value="KAJ5589131.1"/>
    <property type="molecule type" value="Genomic_DNA"/>
</dbReference>
<dbReference type="Proteomes" id="UP001213799">
    <property type="component" value="Unassembled WGS sequence"/>
</dbReference>
<evidence type="ECO:0000256" key="3">
    <source>
        <dbReference type="ARBA" id="ARBA00023239"/>
    </source>
</evidence>
<comment type="similarity">
    <text evidence="1">Belongs to the HpcH/HpaI aldolase family.</text>
</comment>
<evidence type="ECO:0000313" key="5">
    <source>
        <dbReference type="EMBL" id="KAJ5589131.1"/>
    </source>
</evidence>
<dbReference type="InterPro" id="IPR015813">
    <property type="entry name" value="Pyrv/PenolPyrv_kinase-like_dom"/>
</dbReference>
<name>A0AAD6DMV2_9EURO</name>
<dbReference type="SUPFAM" id="SSF51621">
    <property type="entry name" value="Phosphoenolpyruvate/pyruvate domain"/>
    <property type="match status" value="1"/>
</dbReference>
<comment type="caution">
    <text evidence="5">The sequence shown here is derived from an EMBL/GenBank/DDBJ whole genome shotgun (WGS) entry which is preliminary data.</text>
</comment>
<evidence type="ECO:0000313" key="6">
    <source>
        <dbReference type="Proteomes" id="UP001213799"/>
    </source>
</evidence>
<dbReference type="InterPro" id="IPR040442">
    <property type="entry name" value="Pyrv_kinase-like_dom_sf"/>
</dbReference>
<organism evidence="5 6">
    <name type="scientific">Penicillium hordei</name>
    <dbReference type="NCBI Taxonomy" id="40994"/>
    <lineage>
        <taxon>Eukaryota</taxon>
        <taxon>Fungi</taxon>
        <taxon>Dikarya</taxon>
        <taxon>Ascomycota</taxon>
        <taxon>Pezizomycotina</taxon>
        <taxon>Eurotiomycetes</taxon>
        <taxon>Eurotiomycetidae</taxon>
        <taxon>Eurotiales</taxon>
        <taxon>Aspergillaceae</taxon>
        <taxon>Penicillium</taxon>
    </lineage>
</organism>
<keyword evidence="2" id="KW-0479">Metal-binding</keyword>
<evidence type="ECO:0000256" key="1">
    <source>
        <dbReference type="ARBA" id="ARBA00005568"/>
    </source>
</evidence>
<evidence type="ECO:0000256" key="2">
    <source>
        <dbReference type="ARBA" id="ARBA00022723"/>
    </source>
</evidence>
<protein>
    <recommendedName>
        <fullName evidence="4">HpcH/HpaI aldolase/citrate lyase domain-containing protein</fullName>
    </recommendedName>
</protein>
<dbReference type="Gene3D" id="3.20.20.60">
    <property type="entry name" value="Phosphoenolpyruvate-binding domains"/>
    <property type="match status" value="1"/>
</dbReference>
<reference evidence="5" key="2">
    <citation type="submission" date="2023-01" db="EMBL/GenBank/DDBJ databases">
        <authorList>
            <person name="Petersen C."/>
        </authorList>
    </citation>
    <scope>NUCLEOTIDE SEQUENCE</scope>
    <source>
        <strain evidence="5">IBT 12815</strain>
    </source>
</reference>
<dbReference type="InterPro" id="IPR050251">
    <property type="entry name" value="HpcH-HpaI_aldolase"/>
</dbReference>
<reference evidence="5" key="1">
    <citation type="journal article" date="2023" name="IMA Fungus">
        <title>Comparative genomic study of the Penicillium genus elucidates a diverse pangenome and 15 lateral gene transfer events.</title>
        <authorList>
            <person name="Petersen C."/>
            <person name="Sorensen T."/>
            <person name="Nielsen M.R."/>
            <person name="Sondergaard T.E."/>
            <person name="Sorensen J.L."/>
            <person name="Fitzpatrick D.A."/>
            <person name="Frisvad J.C."/>
            <person name="Nielsen K.L."/>
        </authorList>
    </citation>
    <scope>NUCLEOTIDE SEQUENCE</scope>
    <source>
        <strain evidence="5">IBT 12815</strain>
    </source>
</reference>
<dbReference type="PANTHER" id="PTHR30502">
    <property type="entry name" value="2-KETO-3-DEOXY-L-RHAMNONATE ALDOLASE"/>
    <property type="match status" value="1"/>
</dbReference>
<keyword evidence="3" id="KW-0456">Lyase</keyword>
<evidence type="ECO:0000259" key="4">
    <source>
        <dbReference type="Pfam" id="PF03328"/>
    </source>
</evidence>
<proteinExistence type="inferred from homology"/>
<dbReference type="InterPro" id="IPR005000">
    <property type="entry name" value="Aldolase/citrate-lyase_domain"/>
</dbReference>
<dbReference type="AlphaFoldDB" id="A0AAD6DMV2"/>
<keyword evidence="6" id="KW-1185">Reference proteome</keyword>
<feature type="domain" description="HpcH/HpaI aldolase/citrate lyase" evidence="4">
    <location>
        <begin position="28"/>
        <end position="211"/>
    </location>
</feature>
<dbReference type="GO" id="GO:0016832">
    <property type="term" value="F:aldehyde-lyase activity"/>
    <property type="evidence" value="ECO:0007669"/>
    <property type="project" value="TreeGrafter"/>
</dbReference>
<dbReference type="GO" id="GO:0046872">
    <property type="term" value="F:metal ion binding"/>
    <property type="evidence" value="ECO:0007669"/>
    <property type="project" value="UniProtKB-KW"/>
</dbReference>
<dbReference type="GeneID" id="81593105"/>